<evidence type="ECO:0000256" key="2">
    <source>
        <dbReference type="ARBA" id="ARBA00022980"/>
    </source>
</evidence>
<evidence type="ECO:0000256" key="3">
    <source>
        <dbReference type="ARBA" id="ARBA00023274"/>
    </source>
</evidence>
<reference evidence="4" key="1">
    <citation type="journal article" date="2015" name="Genome Biol. Evol.">
        <title>Extreme features of the Galdieria sulphuraria organellar genomes: a consequence of polyextremophily?</title>
        <authorList>
            <person name="Jain K."/>
            <person name="Krause K."/>
            <person name="Grewe F."/>
            <person name="Nelson G.F."/>
            <person name="Weber A.P."/>
            <person name="Christensen A.C."/>
            <person name="Mower J.P."/>
        </authorList>
    </citation>
    <scope>NUCLEOTIDE SEQUENCE</scope>
    <source>
        <strain evidence="4">074W</strain>
    </source>
</reference>
<dbReference type="NCBIfam" id="TIGR00012">
    <property type="entry name" value="L29"/>
    <property type="match status" value="1"/>
</dbReference>
<dbReference type="Pfam" id="PF00831">
    <property type="entry name" value="Ribosomal_L29"/>
    <property type="match status" value="1"/>
</dbReference>
<keyword evidence="4" id="KW-0934">Plastid</keyword>
<protein>
    <submittedName>
        <fullName evidence="4">Ribosomal protein L29</fullName>
    </submittedName>
</protein>
<dbReference type="GO" id="GO:0006412">
    <property type="term" value="P:translation"/>
    <property type="evidence" value="ECO:0007669"/>
    <property type="project" value="InterPro"/>
</dbReference>
<proteinExistence type="inferred from homology"/>
<dbReference type="SUPFAM" id="SSF46561">
    <property type="entry name" value="Ribosomal protein L29 (L29p)"/>
    <property type="match status" value="1"/>
</dbReference>
<organism evidence="4">
    <name type="scientific">Galdieria sulphuraria</name>
    <name type="common">Red alga</name>
    <dbReference type="NCBI Taxonomy" id="130081"/>
    <lineage>
        <taxon>Eukaryota</taxon>
        <taxon>Rhodophyta</taxon>
        <taxon>Bangiophyceae</taxon>
        <taxon>Galdieriales</taxon>
        <taxon>Galdieriaceae</taxon>
        <taxon>Galdieria</taxon>
    </lineage>
</organism>
<evidence type="ECO:0000313" key="4">
    <source>
        <dbReference type="EMBL" id="AIG92510.1"/>
    </source>
</evidence>
<comment type="similarity">
    <text evidence="1">Belongs to the universal ribosomal protein uL29 family.</text>
</comment>
<dbReference type="GO" id="GO:0005840">
    <property type="term" value="C:ribosome"/>
    <property type="evidence" value="ECO:0007669"/>
    <property type="project" value="UniProtKB-KW"/>
</dbReference>
<dbReference type="GO" id="GO:0003735">
    <property type="term" value="F:structural constituent of ribosome"/>
    <property type="evidence" value="ECO:0007669"/>
    <property type="project" value="InterPro"/>
</dbReference>
<dbReference type="KEGG" id="gsl:JL72_p143"/>
<dbReference type="GeneID" id="20005558"/>
<accession>A0A075W3G2</accession>
<dbReference type="HAMAP" id="MF_00374">
    <property type="entry name" value="Ribosomal_uL29"/>
    <property type="match status" value="1"/>
</dbReference>
<keyword evidence="2 4" id="KW-0689">Ribosomal protein</keyword>
<dbReference type="InterPro" id="IPR036049">
    <property type="entry name" value="Ribosomal_uL29_sf"/>
</dbReference>
<dbReference type="AlphaFoldDB" id="A0A075W3G2"/>
<dbReference type="EMBL" id="KJ700459">
    <property type="protein sequence ID" value="AIG92510.1"/>
    <property type="molecule type" value="Genomic_DNA"/>
</dbReference>
<keyword evidence="3" id="KW-0687">Ribonucleoprotein</keyword>
<sequence>MSFSKIETIRKLSKKDLDEEIISVRQKIFELLLKKATKQSIKPHLFKHYKHRLSQLLLMKTEIKRKKQ</sequence>
<name>A0A075W3G2_GALSU</name>
<dbReference type="InterPro" id="IPR001854">
    <property type="entry name" value="Ribosomal_uL29"/>
</dbReference>
<gene>
    <name evidence="4" type="primary">rpl29</name>
</gene>
<dbReference type="Gene3D" id="1.10.287.310">
    <property type="match status" value="1"/>
</dbReference>
<evidence type="ECO:0000256" key="1">
    <source>
        <dbReference type="ARBA" id="ARBA00009254"/>
    </source>
</evidence>
<dbReference type="RefSeq" id="YP_009051067.1">
    <property type="nucleotide sequence ID" value="NC_024665.1"/>
</dbReference>
<dbReference type="GO" id="GO:1990904">
    <property type="term" value="C:ribonucleoprotein complex"/>
    <property type="evidence" value="ECO:0007669"/>
    <property type="project" value="UniProtKB-KW"/>
</dbReference>
<geneLocation type="plastid" evidence="4"/>